<dbReference type="GO" id="GO:0016579">
    <property type="term" value="P:protein deubiquitination"/>
    <property type="evidence" value="ECO:0007669"/>
    <property type="project" value="InterPro"/>
</dbReference>
<dbReference type="Pfam" id="PF00443">
    <property type="entry name" value="UCH"/>
    <property type="match status" value="1"/>
</dbReference>
<evidence type="ECO:0000313" key="4">
    <source>
        <dbReference type="Proteomes" id="UP000264820"/>
    </source>
</evidence>
<sequence length="109" mass="11553">MFGNLFEEDGNEGEAGFSVFSTSGGTRFAKAGDEPPAPRGRSKLCGIRNQGGTCYLNSLLQTLLFTPEFRGEALFALGTDELGCLEDKDKPGAKVSSGKSVSTWRLPTG</sequence>
<accession>A0A3Q2Z8M4</accession>
<keyword evidence="4" id="KW-1185">Reference proteome</keyword>
<dbReference type="GeneTree" id="ENSGT00940000179860"/>
<organism evidence="3 4">
    <name type="scientific">Hippocampus comes</name>
    <name type="common">Tiger tail seahorse</name>
    <dbReference type="NCBI Taxonomy" id="109280"/>
    <lineage>
        <taxon>Eukaryota</taxon>
        <taxon>Metazoa</taxon>
        <taxon>Chordata</taxon>
        <taxon>Craniata</taxon>
        <taxon>Vertebrata</taxon>
        <taxon>Euteleostomi</taxon>
        <taxon>Actinopterygii</taxon>
        <taxon>Neopterygii</taxon>
        <taxon>Teleostei</taxon>
        <taxon>Neoteleostei</taxon>
        <taxon>Acanthomorphata</taxon>
        <taxon>Syngnathiaria</taxon>
        <taxon>Syngnathiformes</taxon>
        <taxon>Syngnathoidei</taxon>
        <taxon>Syngnathidae</taxon>
        <taxon>Hippocampus</taxon>
    </lineage>
</organism>
<name>A0A3Q2Z8M4_HIPCM</name>
<dbReference type="PROSITE" id="PS50235">
    <property type="entry name" value="USP_3"/>
    <property type="match status" value="1"/>
</dbReference>
<dbReference type="InterPro" id="IPR038765">
    <property type="entry name" value="Papain-like_cys_pep_sf"/>
</dbReference>
<protein>
    <recommendedName>
        <fullName evidence="2">USP domain-containing protein</fullName>
    </recommendedName>
</protein>
<dbReference type="Gene3D" id="3.90.70.10">
    <property type="entry name" value="Cysteine proteinases"/>
    <property type="match status" value="1"/>
</dbReference>
<dbReference type="Proteomes" id="UP000264820">
    <property type="component" value="Unplaced"/>
</dbReference>
<dbReference type="InterPro" id="IPR001394">
    <property type="entry name" value="Peptidase_C19_UCH"/>
</dbReference>
<dbReference type="OMA" id="WERGRKS"/>
<reference evidence="3" key="1">
    <citation type="submission" date="2025-08" db="UniProtKB">
        <authorList>
            <consortium name="Ensembl"/>
        </authorList>
    </citation>
    <scope>IDENTIFICATION</scope>
</reference>
<evidence type="ECO:0000313" key="3">
    <source>
        <dbReference type="Ensembl" id="ENSHCOP00000028163.1"/>
    </source>
</evidence>
<dbReference type="InterPro" id="IPR018200">
    <property type="entry name" value="USP_CS"/>
</dbReference>
<evidence type="ECO:0000259" key="2">
    <source>
        <dbReference type="PROSITE" id="PS50235"/>
    </source>
</evidence>
<proteinExistence type="predicted"/>
<evidence type="ECO:0000256" key="1">
    <source>
        <dbReference type="SAM" id="MobiDB-lite"/>
    </source>
</evidence>
<dbReference type="Ensembl" id="ENSHCOT00000028631.1">
    <property type="protein sequence ID" value="ENSHCOP00000028163.1"/>
    <property type="gene ID" value="ENSHCOG00000020587.1"/>
</dbReference>
<dbReference type="InterPro" id="IPR028889">
    <property type="entry name" value="USP"/>
</dbReference>
<reference evidence="3" key="2">
    <citation type="submission" date="2025-09" db="UniProtKB">
        <authorList>
            <consortium name="Ensembl"/>
        </authorList>
    </citation>
    <scope>IDENTIFICATION</scope>
</reference>
<dbReference type="STRING" id="109280.ENSHCOP00000028163"/>
<dbReference type="GO" id="GO:0004843">
    <property type="term" value="F:cysteine-type deubiquitinase activity"/>
    <property type="evidence" value="ECO:0007669"/>
    <property type="project" value="InterPro"/>
</dbReference>
<dbReference type="AlphaFoldDB" id="A0A3Q2Z8M4"/>
<dbReference type="SUPFAM" id="SSF54001">
    <property type="entry name" value="Cysteine proteinases"/>
    <property type="match status" value="1"/>
</dbReference>
<feature type="region of interest" description="Disordered" evidence="1">
    <location>
        <begin position="88"/>
        <end position="109"/>
    </location>
</feature>
<feature type="domain" description="USP" evidence="2">
    <location>
        <begin position="45"/>
        <end position="109"/>
    </location>
</feature>
<dbReference type="PROSITE" id="PS00972">
    <property type="entry name" value="USP_1"/>
    <property type="match status" value="1"/>
</dbReference>
<feature type="compositionally biased region" description="Polar residues" evidence="1">
    <location>
        <begin position="97"/>
        <end position="109"/>
    </location>
</feature>